<dbReference type="InterPro" id="IPR004638">
    <property type="entry name" value="EmrB-like"/>
</dbReference>
<keyword evidence="3" id="KW-1003">Cell membrane</keyword>
<dbReference type="PANTHER" id="PTHR42718:SF43">
    <property type="entry name" value="LINCOMYCIN RESISTANCE PROTEIN LMRB"/>
    <property type="match status" value="1"/>
</dbReference>
<dbReference type="InterPro" id="IPR036259">
    <property type="entry name" value="MFS_trans_sf"/>
</dbReference>
<keyword evidence="10" id="KW-1185">Reference proteome</keyword>
<keyword evidence="6 7" id="KW-0472">Membrane</keyword>
<gene>
    <name evidence="9" type="ORF">FC60_GL001441</name>
</gene>
<sequence length="468" mass="49607">MKHPWIAMFGMLLGAFVGMFSETSLNIAIPQLEQAFHLPTSTIQWLVTGYMLVIGIVMPLSSIIGKWFTTRQVVIFAIVAFMIGSIISALAGDFAILLTGRMIQGIGTGLILPTMFATAMQLFPPQKLGAVNGVMALVIMFAPAIGPTLTGIILGIASWRWIFWTFVIFLAIALIFSICFVKNVGQQTKPPVDLLSICESIIGFSGIVAGASLASELGWLSWQVLTCLVVGIVVFILYCVRQLKLANPILNLKVMRNSSFSLGVAVVMLDFGIILSAMYLMPQFIQNAMGIAVALTGIIMLPGGIINALVSAIAGRMYDQVGAKLPATIGFIVAFVGALMLAVAGPSSSILYIIIAHVILMIGAPLAMSPAQTSALNSLQGSEAGDGSTIMNTLQQVVGALATALATSFMSMGQAASHASSAARFANGAHYGFCFTIVLIVVALILSFKLKGRKAQTRSTDIDLDQFK</sequence>
<dbReference type="SUPFAM" id="SSF103473">
    <property type="entry name" value="MFS general substrate transporter"/>
    <property type="match status" value="1"/>
</dbReference>
<keyword evidence="4 7" id="KW-0812">Transmembrane</keyword>
<dbReference type="Pfam" id="PF07690">
    <property type="entry name" value="MFS_1"/>
    <property type="match status" value="1"/>
</dbReference>
<dbReference type="GO" id="GO:0022857">
    <property type="term" value="F:transmembrane transporter activity"/>
    <property type="evidence" value="ECO:0007669"/>
    <property type="project" value="InterPro"/>
</dbReference>
<dbReference type="PROSITE" id="PS50850">
    <property type="entry name" value="MFS"/>
    <property type="match status" value="1"/>
</dbReference>
<dbReference type="NCBIfam" id="TIGR00711">
    <property type="entry name" value="efflux_EmrB"/>
    <property type="match status" value="1"/>
</dbReference>
<evidence type="ECO:0000256" key="6">
    <source>
        <dbReference type="ARBA" id="ARBA00023136"/>
    </source>
</evidence>
<evidence type="ECO:0000256" key="2">
    <source>
        <dbReference type="ARBA" id="ARBA00022448"/>
    </source>
</evidence>
<dbReference type="PRINTS" id="PR01036">
    <property type="entry name" value="TCRTETB"/>
</dbReference>
<proteinExistence type="predicted"/>
<comment type="subcellular location">
    <subcellularLocation>
        <location evidence="1">Cell membrane</location>
        <topology evidence="1">Multi-pass membrane protein</topology>
    </subcellularLocation>
</comment>
<dbReference type="EMBL" id="AZFN01000005">
    <property type="protein sequence ID" value="KRM03145.1"/>
    <property type="molecule type" value="Genomic_DNA"/>
</dbReference>
<feature type="transmembrane region" description="Helical" evidence="7">
    <location>
        <begin position="193"/>
        <end position="214"/>
    </location>
</feature>
<evidence type="ECO:0000256" key="3">
    <source>
        <dbReference type="ARBA" id="ARBA00022475"/>
    </source>
</evidence>
<dbReference type="InterPro" id="IPR020846">
    <property type="entry name" value="MFS_dom"/>
</dbReference>
<feature type="transmembrane region" description="Helical" evidence="7">
    <location>
        <begin position="73"/>
        <end position="96"/>
    </location>
</feature>
<name>A0A0R1VJ54_9LACO</name>
<reference evidence="9 10" key="1">
    <citation type="journal article" date="2015" name="Genome Announc.">
        <title>Expanding the biotechnology potential of lactobacilli through comparative genomics of 213 strains and associated genera.</title>
        <authorList>
            <person name="Sun Z."/>
            <person name="Harris H.M."/>
            <person name="McCann A."/>
            <person name="Guo C."/>
            <person name="Argimon S."/>
            <person name="Zhang W."/>
            <person name="Yang X."/>
            <person name="Jeffery I.B."/>
            <person name="Cooney J.C."/>
            <person name="Kagawa T.F."/>
            <person name="Liu W."/>
            <person name="Song Y."/>
            <person name="Salvetti E."/>
            <person name="Wrobel A."/>
            <person name="Rasinkangas P."/>
            <person name="Parkhill J."/>
            <person name="Rea M.C."/>
            <person name="O'Sullivan O."/>
            <person name="Ritari J."/>
            <person name="Douillard F.P."/>
            <person name="Paul Ross R."/>
            <person name="Yang R."/>
            <person name="Briner A.E."/>
            <person name="Felis G.E."/>
            <person name="de Vos W.M."/>
            <person name="Barrangou R."/>
            <person name="Klaenhammer T.R."/>
            <person name="Caufield P.W."/>
            <person name="Cui Y."/>
            <person name="Zhang H."/>
            <person name="O'Toole P.W."/>
        </authorList>
    </citation>
    <scope>NUCLEOTIDE SEQUENCE [LARGE SCALE GENOMIC DNA]</scope>
    <source>
        <strain evidence="9 10">DSM 16045</strain>
    </source>
</reference>
<feature type="transmembrane region" description="Helical" evidence="7">
    <location>
        <begin position="135"/>
        <end position="156"/>
    </location>
</feature>
<keyword evidence="5 7" id="KW-1133">Transmembrane helix</keyword>
<feature type="transmembrane region" description="Helical" evidence="7">
    <location>
        <begin position="45"/>
        <end position="64"/>
    </location>
</feature>
<evidence type="ECO:0000313" key="10">
    <source>
        <dbReference type="Proteomes" id="UP000051739"/>
    </source>
</evidence>
<feature type="transmembrane region" description="Helical" evidence="7">
    <location>
        <begin position="102"/>
        <end position="123"/>
    </location>
</feature>
<dbReference type="Proteomes" id="UP000051739">
    <property type="component" value="Unassembled WGS sequence"/>
</dbReference>
<organism evidence="9 10">
    <name type="scientific">Limosilactobacillus gastricus DSM 16045</name>
    <dbReference type="NCBI Taxonomy" id="1423749"/>
    <lineage>
        <taxon>Bacteria</taxon>
        <taxon>Bacillati</taxon>
        <taxon>Bacillota</taxon>
        <taxon>Bacilli</taxon>
        <taxon>Lactobacillales</taxon>
        <taxon>Lactobacillaceae</taxon>
        <taxon>Limosilactobacillus</taxon>
    </lineage>
</organism>
<dbReference type="Gene3D" id="1.20.1720.10">
    <property type="entry name" value="Multidrug resistance protein D"/>
    <property type="match status" value="1"/>
</dbReference>
<protein>
    <submittedName>
        <fullName evidence="9">MFS family major facilitator transporter</fullName>
    </submittedName>
</protein>
<feature type="transmembrane region" description="Helical" evidence="7">
    <location>
        <begin position="288"/>
        <end position="313"/>
    </location>
</feature>
<dbReference type="InterPro" id="IPR011701">
    <property type="entry name" value="MFS"/>
</dbReference>
<evidence type="ECO:0000256" key="1">
    <source>
        <dbReference type="ARBA" id="ARBA00004651"/>
    </source>
</evidence>
<dbReference type="PATRIC" id="fig|1423749.3.peg.1485"/>
<dbReference type="PANTHER" id="PTHR42718">
    <property type="entry name" value="MAJOR FACILITATOR SUPERFAMILY MULTIDRUG TRANSPORTER MFSC"/>
    <property type="match status" value="1"/>
</dbReference>
<keyword evidence="2" id="KW-0813">Transport</keyword>
<evidence type="ECO:0000256" key="7">
    <source>
        <dbReference type="SAM" id="Phobius"/>
    </source>
</evidence>
<comment type="caution">
    <text evidence="9">The sequence shown here is derived from an EMBL/GenBank/DDBJ whole genome shotgun (WGS) entry which is preliminary data.</text>
</comment>
<feature type="transmembrane region" description="Helical" evidence="7">
    <location>
        <begin position="220"/>
        <end position="240"/>
    </location>
</feature>
<dbReference type="Gene3D" id="1.20.1250.20">
    <property type="entry name" value="MFS general substrate transporter like domains"/>
    <property type="match status" value="1"/>
</dbReference>
<evidence type="ECO:0000256" key="5">
    <source>
        <dbReference type="ARBA" id="ARBA00022989"/>
    </source>
</evidence>
<dbReference type="GO" id="GO:0005886">
    <property type="term" value="C:plasma membrane"/>
    <property type="evidence" value="ECO:0007669"/>
    <property type="project" value="UniProtKB-SubCell"/>
</dbReference>
<dbReference type="AlphaFoldDB" id="A0A0R1VJ54"/>
<accession>A0A0R1VJ54</accession>
<feature type="transmembrane region" description="Helical" evidence="7">
    <location>
        <begin position="397"/>
        <end position="416"/>
    </location>
</feature>
<evidence type="ECO:0000313" key="9">
    <source>
        <dbReference type="EMBL" id="KRM03145.1"/>
    </source>
</evidence>
<feature type="transmembrane region" description="Helical" evidence="7">
    <location>
        <begin position="428"/>
        <end position="448"/>
    </location>
</feature>
<feature type="transmembrane region" description="Helical" evidence="7">
    <location>
        <begin position="350"/>
        <end position="368"/>
    </location>
</feature>
<feature type="domain" description="Major facilitator superfamily (MFS) profile" evidence="8">
    <location>
        <begin position="7"/>
        <end position="455"/>
    </location>
</feature>
<feature type="transmembrane region" description="Helical" evidence="7">
    <location>
        <begin position="162"/>
        <end position="181"/>
    </location>
</feature>
<evidence type="ECO:0000259" key="8">
    <source>
        <dbReference type="PROSITE" id="PS50850"/>
    </source>
</evidence>
<feature type="transmembrane region" description="Helical" evidence="7">
    <location>
        <begin position="325"/>
        <end position="344"/>
    </location>
</feature>
<feature type="transmembrane region" description="Helical" evidence="7">
    <location>
        <begin position="260"/>
        <end position="282"/>
    </location>
</feature>
<evidence type="ECO:0000256" key="4">
    <source>
        <dbReference type="ARBA" id="ARBA00022692"/>
    </source>
</evidence>